<proteinExistence type="predicted"/>
<gene>
    <name evidence="1" type="ORF">O6P43_003810</name>
</gene>
<organism evidence="1 2">
    <name type="scientific">Quillaja saponaria</name>
    <name type="common">Soap bark tree</name>
    <dbReference type="NCBI Taxonomy" id="32244"/>
    <lineage>
        <taxon>Eukaryota</taxon>
        <taxon>Viridiplantae</taxon>
        <taxon>Streptophyta</taxon>
        <taxon>Embryophyta</taxon>
        <taxon>Tracheophyta</taxon>
        <taxon>Spermatophyta</taxon>
        <taxon>Magnoliopsida</taxon>
        <taxon>eudicotyledons</taxon>
        <taxon>Gunneridae</taxon>
        <taxon>Pentapetalae</taxon>
        <taxon>rosids</taxon>
        <taxon>fabids</taxon>
        <taxon>Fabales</taxon>
        <taxon>Quillajaceae</taxon>
        <taxon>Quillaja</taxon>
    </lineage>
</organism>
<reference evidence="1" key="1">
    <citation type="journal article" date="2023" name="Science">
        <title>Elucidation of the pathway for biosynthesis of saponin adjuvants from the soapbark tree.</title>
        <authorList>
            <person name="Reed J."/>
            <person name="Orme A."/>
            <person name="El-Demerdash A."/>
            <person name="Owen C."/>
            <person name="Martin L.B.B."/>
            <person name="Misra R.C."/>
            <person name="Kikuchi S."/>
            <person name="Rejzek M."/>
            <person name="Martin A.C."/>
            <person name="Harkess A."/>
            <person name="Leebens-Mack J."/>
            <person name="Louveau T."/>
            <person name="Stephenson M.J."/>
            <person name="Osbourn A."/>
        </authorList>
    </citation>
    <scope>NUCLEOTIDE SEQUENCE</scope>
    <source>
        <strain evidence="1">S10</strain>
    </source>
</reference>
<name>A0AAD7QFT1_QUISA</name>
<dbReference type="AlphaFoldDB" id="A0AAD7QFT1"/>
<dbReference type="EMBL" id="JARAOO010000002">
    <property type="protein sequence ID" value="KAJ7980549.1"/>
    <property type="molecule type" value="Genomic_DNA"/>
</dbReference>
<protein>
    <submittedName>
        <fullName evidence="1">Uncharacterized protein</fullName>
    </submittedName>
</protein>
<dbReference type="KEGG" id="qsa:O6P43_003810"/>
<evidence type="ECO:0000313" key="1">
    <source>
        <dbReference type="EMBL" id="KAJ7980549.1"/>
    </source>
</evidence>
<sequence>MVNMNAAAMDMSFSTLESRMDTMDARITGLDSSLEEMKESLDLNYASINSLLLILKENNVKLKNYFDTTVKDAIALLALKVSPAECNRKHSLVRIREHILPAQSTSRQNPNLPQPNKFKIVTPPRIPRKETILQEILSPKDDKHEQEIQVGYQFTKLKNLGPCTFVICVANLIKRKLDRGPCGQELLQLFGNTPLQQLVGNDWYDNRSSHTGFQAIMLWMFKRGTFKLLR</sequence>
<comment type="caution">
    <text evidence="1">The sequence shown here is derived from an EMBL/GenBank/DDBJ whole genome shotgun (WGS) entry which is preliminary data.</text>
</comment>
<dbReference type="Proteomes" id="UP001163823">
    <property type="component" value="Chromosome 2"/>
</dbReference>
<keyword evidence="2" id="KW-1185">Reference proteome</keyword>
<evidence type="ECO:0000313" key="2">
    <source>
        <dbReference type="Proteomes" id="UP001163823"/>
    </source>
</evidence>
<accession>A0AAD7QFT1</accession>